<dbReference type="PANTHER" id="PTHR21064">
    <property type="entry name" value="AMINOGLYCOSIDE PHOSPHOTRANSFERASE DOMAIN-CONTAINING PROTEIN-RELATED"/>
    <property type="match status" value="1"/>
</dbReference>
<dbReference type="SUPFAM" id="SSF56112">
    <property type="entry name" value="Protein kinase-like (PK-like)"/>
    <property type="match status" value="1"/>
</dbReference>
<keyword evidence="6" id="KW-1185">Reference proteome</keyword>
<dbReference type="EMBL" id="CAJOBO010003672">
    <property type="protein sequence ID" value="CAF4499968.1"/>
    <property type="molecule type" value="Genomic_DNA"/>
</dbReference>
<evidence type="ECO:0000313" key="5">
    <source>
        <dbReference type="Proteomes" id="UP000663851"/>
    </source>
</evidence>
<evidence type="ECO:0000313" key="4">
    <source>
        <dbReference type="EMBL" id="CAF4499968.1"/>
    </source>
</evidence>
<evidence type="ECO:0000259" key="2">
    <source>
        <dbReference type="Pfam" id="PF01636"/>
    </source>
</evidence>
<dbReference type="Proteomes" id="UP000663851">
    <property type="component" value="Unassembled WGS sequence"/>
</dbReference>
<proteinExistence type="inferred from homology"/>
<organism evidence="4 5">
    <name type="scientific">Rotaria socialis</name>
    <dbReference type="NCBI Taxonomy" id="392032"/>
    <lineage>
        <taxon>Eukaryota</taxon>
        <taxon>Metazoa</taxon>
        <taxon>Spiralia</taxon>
        <taxon>Gnathifera</taxon>
        <taxon>Rotifera</taxon>
        <taxon>Eurotatoria</taxon>
        <taxon>Bdelloidea</taxon>
        <taxon>Philodinida</taxon>
        <taxon>Philodinidae</taxon>
        <taxon>Rotaria</taxon>
    </lineage>
</organism>
<protein>
    <recommendedName>
        <fullName evidence="2">Aminoglycoside phosphotransferase domain-containing protein</fullName>
    </recommendedName>
</protein>
<dbReference type="Pfam" id="PF01636">
    <property type="entry name" value="APH"/>
    <property type="match status" value="1"/>
</dbReference>
<comment type="caution">
    <text evidence="4">The sequence shown here is derived from an EMBL/GenBank/DDBJ whole genome shotgun (WGS) entry which is preliminary data.</text>
</comment>
<dbReference type="Gene3D" id="3.90.1200.10">
    <property type="match status" value="1"/>
</dbReference>
<name>A0A820VEK6_9BILA</name>
<accession>A0A820VEK6</accession>
<gene>
    <name evidence="4" type="ORF">HFQ381_LOCUS27697</name>
    <name evidence="3" type="ORF">UJA718_LOCUS20941</name>
</gene>
<evidence type="ECO:0000313" key="3">
    <source>
        <dbReference type="EMBL" id="CAF4425743.1"/>
    </source>
</evidence>
<dbReference type="EMBL" id="CAJOBP010003984">
    <property type="protein sequence ID" value="CAF4425743.1"/>
    <property type="molecule type" value="Genomic_DNA"/>
</dbReference>
<reference evidence="4" key="1">
    <citation type="submission" date="2021-02" db="EMBL/GenBank/DDBJ databases">
        <authorList>
            <person name="Nowell W R."/>
        </authorList>
    </citation>
    <scope>NUCLEOTIDE SEQUENCE</scope>
</reference>
<dbReference type="InterPro" id="IPR050249">
    <property type="entry name" value="Pseudomonas-type_ThrB"/>
</dbReference>
<dbReference type="AlphaFoldDB" id="A0A820VEK6"/>
<dbReference type="InterPro" id="IPR011009">
    <property type="entry name" value="Kinase-like_dom_sf"/>
</dbReference>
<evidence type="ECO:0000313" key="6">
    <source>
        <dbReference type="Proteomes" id="UP000663873"/>
    </source>
</evidence>
<sequence length="212" mass="24675">MIDPPGIFIFNNENYCVLFPFIHGIKCLDTPETPVRQLWQTSEIARFLGRMHSNIETEKFKVISSMDEDEQDIFEKNLVKNLPIGYIHADIHDDNVLLSPTEKKIAAVLDFDDMYVDPLLIDLALALCLWCGIAEVEFLIIYQKQREMLLADDKWNLLESFCYLTILKQVLFDIEAEQCAKPMIAMINQLLLPTEHIAKEENMFLEKVRHIK</sequence>
<dbReference type="Proteomes" id="UP000663873">
    <property type="component" value="Unassembled WGS sequence"/>
</dbReference>
<evidence type="ECO:0000256" key="1">
    <source>
        <dbReference type="ARBA" id="ARBA00038240"/>
    </source>
</evidence>
<feature type="domain" description="Aminoglycoside phosphotransferase" evidence="2">
    <location>
        <begin position="63"/>
        <end position="146"/>
    </location>
</feature>
<comment type="similarity">
    <text evidence="1">Belongs to the pseudomonas-type ThrB family.</text>
</comment>
<dbReference type="PANTHER" id="PTHR21064:SF6">
    <property type="entry name" value="AMINOGLYCOSIDE PHOSPHOTRANSFERASE DOMAIN-CONTAINING PROTEIN"/>
    <property type="match status" value="1"/>
</dbReference>
<dbReference type="GO" id="GO:0019202">
    <property type="term" value="F:amino acid kinase activity"/>
    <property type="evidence" value="ECO:0007669"/>
    <property type="project" value="TreeGrafter"/>
</dbReference>
<dbReference type="InterPro" id="IPR002575">
    <property type="entry name" value="Aminoglycoside_PTrfase"/>
</dbReference>